<evidence type="ECO:0000256" key="4">
    <source>
        <dbReference type="ARBA" id="ARBA00022729"/>
    </source>
</evidence>
<sequence length="324" mass="36329">MKSLHRLTCFLLLGLLAVTLIAACNTASNTRVTNTHTTNDQPQVGNCRIIQHEFGETCVPLKPQRIVALNPDINLDPLIALGIEPIGYTSDRIKGKEVLSGVSLDDVKGATNVGKPDQPSIEKIFMLKPDLILATKYHPYQFLSAIAPTVVVPSPNLEMAGHEAFFKENLRYVAKVLGEETKAESVLSQYQKRIEDLKQRLGNRLSQIKVSVIYYIHGLVYTPAKNYDATADVLIDLGLHYKLPPSGKSFSIESVDEYNTDILFIINLERKPLSFFLQHPIFSRLKAVKNNRAYLVPLERWDTRGILGANQILDDLFKYLPENT</sequence>
<feature type="chain" id="PRO_5003936211" evidence="6">
    <location>
        <begin position="23"/>
        <end position="324"/>
    </location>
</feature>
<comment type="subcellular location">
    <subcellularLocation>
        <location evidence="1">Cell envelope</location>
    </subcellularLocation>
</comment>
<dbReference type="PANTHER" id="PTHR30532">
    <property type="entry name" value="IRON III DICITRATE-BINDING PERIPLASMIC PROTEIN"/>
    <property type="match status" value="1"/>
</dbReference>
<dbReference type="PROSITE" id="PS51257">
    <property type="entry name" value="PROKAR_LIPOPROTEIN"/>
    <property type="match status" value="1"/>
</dbReference>
<feature type="domain" description="Fe/B12 periplasmic-binding" evidence="7">
    <location>
        <begin position="66"/>
        <end position="324"/>
    </location>
</feature>
<evidence type="ECO:0000256" key="3">
    <source>
        <dbReference type="ARBA" id="ARBA00022448"/>
    </source>
</evidence>
<dbReference type="Proteomes" id="UP000010384">
    <property type="component" value="Chromosome"/>
</dbReference>
<accession>K9U2L1</accession>
<dbReference type="PANTHER" id="PTHR30532:SF1">
    <property type="entry name" value="IRON(3+)-HYDROXAMATE-BINDING PROTEIN FHUD"/>
    <property type="match status" value="1"/>
</dbReference>
<proteinExistence type="inferred from homology"/>
<dbReference type="Gene3D" id="3.40.50.1980">
    <property type="entry name" value="Nitrogenase molybdenum iron protein domain"/>
    <property type="match status" value="2"/>
</dbReference>
<feature type="signal peptide" evidence="6">
    <location>
        <begin position="1"/>
        <end position="22"/>
    </location>
</feature>
<dbReference type="CDD" id="cd01146">
    <property type="entry name" value="FhuD"/>
    <property type="match status" value="1"/>
</dbReference>
<keyword evidence="4 6" id="KW-0732">Signal</keyword>
<dbReference type="OrthoDB" id="425173at2"/>
<dbReference type="GO" id="GO:1901678">
    <property type="term" value="P:iron coordination entity transport"/>
    <property type="evidence" value="ECO:0007669"/>
    <property type="project" value="UniProtKB-ARBA"/>
</dbReference>
<reference evidence="8 9" key="1">
    <citation type="submission" date="2012-06" db="EMBL/GenBank/DDBJ databases">
        <title>Finished chromosome of genome of Chroococcidiopsis thermalis PCC 7203.</title>
        <authorList>
            <consortium name="US DOE Joint Genome Institute"/>
            <person name="Gugger M."/>
            <person name="Coursin T."/>
            <person name="Rippka R."/>
            <person name="Tandeau De Marsac N."/>
            <person name="Huntemann M."/>
            <person name="Wei C.-L."/>
            <person name="Han J."/>
            <person name="Detter J.C."/>
            <person name="Han C."/>
            <person name="Tapia R."/>
            <person name="Davenport K."/>
            <person name="Daligault H."/>
            <person name="Erkkila T."/>
            <person name="Gu W."/>
            <person name="Munk A.C.C."/>
            <person name="Teshima H."/>
            <person name="Xu Y."/>
            <person name="Chain P."/>
            <person name="Chen A."/>
            <person name="Krypides N."/>
            <person name="Mavromatis K."/>
            <person name="Markowitz V."/>
            <person name="Szeto E."/>
            <person name="Ivanova N."/>
            <person name="Mikhailova N."/>
            <person name="Ovchinnikova G."/>
            <person name="Pagani I."/>
            <person name="Pati A."/>
            <person name="Goodwin L."/>
            <person name="Peters L."/>
            <person name="Pitluck S."/>
            <person name="Woyke T."/>
            <person name="Kerfeld C."/>
        </authorList>
    </citation>
    <scope>NUCLEOTIDE SEQUENCE [LARGE SCALE GENOMIC DNA]</scope>
    <source>
        <strain evidence="8 9">PCC 7203</strain>
    </source>
</reference>
<keyword evidence="3" id="KW-0813">Transport</keyword>
<dbReference type="STRING" id="251229.Chro_3627"/>
<comment type="similarity">
    <text evidence="2">Belongs to the bacterial solute-binding protein 8 family.</text>
</comment>
<evidence type="ECO:0000313" key="8">
    <source>
        <dbReference type="EMBL" id="AFY89075.1"/>
    </source>
</evidence>
<dbReference type="HOGENOM" id="CLU_038034_0_2_3"/>
<dbReference type="eggNOG" id="COG0614">
    <property type="taxonomic scope" value="Bacteria"/>
</dbReference>
<dbReference type="RefSeq" id="WP_015155619.1">
    <property type="nucleotide sequence ID" value="NC_019695.1"/>
</dbReference>
<dbReference type="InterPro" id="IPR051313">
    <property type="entry name" value="Bact_iron-sidero_bind"/>
</dbReference>
<evidence type="ECO:0000259" key="7">
    <source>
        <dbReference type="PROSITE" id="PS50983"/>
    </source>
</evidence>
<evidence type="ECO:0000256" key="5">
    <source>
        <dbReference type="SAM" id="Coils"/>
    </source>
</evidence>
<dbReference type="KEGG" id="cthe:Chro_3627"/>
<dbReference type="EMBL" id="CP003597">
    <property type="protein sequence ID" value="AFY89075.1"/>
    <property type="molecule type" value="Genomic_DNA"/>
</dbReference>
<evidence type="ECO:0000256" key="2">
    <source>
        <dbReference type="ARBA" id="ARBA00008814"/>
    </source>
</evidence>
<dbReference type="FunCoup" id="K9U2L1">
    <property type="interactions" value="39"/>
</dbReference>
<keyword evidence="5" id="KW-0175">Coiled coil</keyword>
<dbReference type="SUPFAM" id="SSF53807">
    <property type="entry name" value="Helical backbone' metal receptor"/>
    <property type="match status" value="1"/>
</dbReference>
<dbReference type="InterPro" id="IPR002491">
    <property type="entry name" value="ABC_transptr_periplasmic_BD"/>
</dbReference>
<dbReference type="PROSITE" id="PS50983">
    <property type="entry name" value="FE_B12_PBP"/>
    <property type="match status" value="1"/>
</dbReference>
<dbReference type="InParanoid" id="K9U2L1"/>
<gene>
    <name evidence="8" type="ORF">Chro_3627</name>
</gene>
<dbReference type="Pfam" id="PF01497">
    <property type="entry name" value="Peripla_BP_2"/>
    <property type="match status" value="1"/>
</dbReference>
<evidence type="ECO:0000313" key="9">
    <source>
        <dbReference type="Proteomes" id="UP000010384"/>
    </source>
</evidence>
<evidence type="ECO:0000256" key="6">
    <source>
        <dbReference type="SAM" id="SignalP"/>
    </source>
</evidence>
<protein>
    <submittedName>
        <fullName evidence="8">Periplasmic binding protein</fullName>
    </submittedName>
</protein>
<keyword evidence="9" id="KW-1185">Reference proteome</keyword>
<organism evidence="8 9">
    <name type="scientific">Chroococcidiopsis thermalis (strain PCC 7203)</name>
    <dbReference type="NCBI Taxonomy" id="251229"/>
    <lineage>
        <taxon>Bacteria</taxon>
        <taxon>Bacillati</taxon>
        <taxon>Cyanobacteriota</taxon>
        <taxon>Cyanophyceae</taxon>
        <taxon>Chroococcidiopsidales</taxon>
        <taxon>Chroococcidiopsidaceae</taxon>
        <taxon>Chroococcidiopsis</taxon>
    </lineage>
</organism>
<dbReference type="GO" id="GO:0030288">
    <property type="term" value="C:outer membrane-bounded periplasmic space"/>
    <property type="evidence" value="ECO:0007669"/>
    <property type="project" value="TreeGrafter"/>
</dbReference>
<evidence type="ECO:0000256" key="1">
    <source>
        <dbReference type="ARBA" id="ARBA00004196"/>
    </source>
</evidence>
<name>K9U2L1_CHRTP</name>
<feature type="coiled-coil region" evidence="5">
    <location>
        <begin position="180"/>
        <end position="207"/>
    </location>
</feature>
<dbReference type="AlphaFoldDB" id="K9U2L1"/>